<dbReference type="Proteomes" id="UP000637513">
    <property type="component" value="Unassembled WGS sequence"/>
</dbReference>
<reference evidence="10 11" key="1">
    <citation type="submission" date="2020-08" db="EMBL/GenBank/DDBJ databases">
        <title>Genome public.</title>
        <authorList>
            <person name="Liu C."/>
            <person name="Sun Q."/>
        </authorList>
    </citation>
    <scope>NUCLEOTIDE SEQUENCE [LARGE SCALE GENOMIC DNA]</scope>
    <source>
        <strain evidence="10 11">BX3</strain>
    </source>
</reference>
<gene>
    <name evidence="10" type="ORF">H8700_05900</name>
</gene>
<evidence type="ECO:0000256" key="7">
    <source>
        <dbReference type="SAM" id="Phobius"/>
    </source>
</evidence>
<comment type="caution">
    <text evidence="10">The sequence shown here is derived from an EMBL/GenBank/DDBJ whole genome shotgun (WGS) entry which is preliminary data.</text>
</comment>
<dbReference type="PANTHER" id="PTHR24221:SF654">
    <property type="entry name" value="ATP-BINDING CASSETTE SUB-FAMILY B MEMBER 6"/>
    <property type="match status" value="1"/>
</dbReference>
<evidence type="ECO:0000313" key="11">
    <source>
        <dbReference type="Proteomes" id="UP000637513"/>
    </source>
</evidence>
<comment type="subcellular location">
    <subcellularLocation>
        <location evidence="1">Cell membrane</location>
        <topology evidence="1">Multi-pass membrane protein</topology>
    </subcellularLocation>
</comment>
<sequence length="590" mass="66023">MIAKLQFYLKRIQDGRLKEMWTQTLWLYSYVRKYWFSIVLYTLIGLGGTGISLITSLLSRDLVDIVTGHKSNELLKTFIMYISFTLANVILSKILDYIATIISLKIDNAIKADIFEKMLLTRLEPLMSYHTGDLLTRWSSDASVISDGVLNWLPDLLIAIVRFLSALGIVLYYDPLFALLAIAGMPVSLLMSKTLLSRMQSRNLESAALNAKMMGFHQESFSNIQTIKAFDLIPLYVKKLHEYQKEYLQLQKKYQKLGILSSVFLSFIGLLVSYSCYGLGIYRVWSGTISYGTMTLFLSLSGTLTGTLNTLVGMVPSAINITTSSGRLMDIIKMPREDHSAAPKIDAFYQKNKQDGLSISLQDIQYAYAHGDTVFEHTDLVIEPDQIIALIGPSGEGKTTMLRILLALLEPQSGSLSIQNAKDTSVFVDYSPAIRRLFSYVPQGNAMFSGTIAQNMRNVKPDATDEEIITCLKTACAWDFVHKLPDGIYSTIGERGRGFSEGQVQRLSIARALLKKAPFLLLDEATSALDTVTEHRLLQNIMQKRAAGSCIVTTHRPTVLTICDKVYAIREKHCELLSSEDVDKILSNQQ</sequence>
<feature type="domain" description="ABC transporter" evidence="8">
    <location>
        <begin position="359"/>
        <end position="589"/>
    </location>
</feature>
<evidence type="ECO:0000259" key="8">
    <source>
        <dbReference type="PROSITE" id="PS50893"/>
    </source>
</evidence>
<proteinExistence type="predicted"/>
<evidence type="ECO:0000256" key="1">
    <source>
        <dbReference type="ARBA" id="ARBA00004651"/>
    </source>
</evidence>
<dbReference type="InterPro" id="IPR003593">
    <property type="entry name" value="AAA+_ATPase"/>
</dbReference>
<keyword evidence="5 7" id="KW-1133">Transmembrane helix</keyword>
<dbReference type="InterPro" id="IPR036640">
    <property type="entry name" value="ABC1_TM_sf"/>
</dbReference>
<dbReference type="SMART" id="SM00382">
    <property type="entry name" value="AAA"/>
    <property type="match status" value="1"/>
</dbReference>
<keyword evidence="3" id="KW-0547">Nucleotide-binding</keyword>
<keyword evidence="6 7" id="KW-0472">Membrane</keyword>
<evidence type="ECO:0000313" key="10">
    <source>
        <dbReference type="EMBL" id="MBC8557236.1"/>
    </source>
</evidence>
<dbReference type="PROSITE" id="PS50893">
    <property type="entry name" value="ABC_TRANSPORTER_2"/>
    <property type="match status" value="1"/>
</dbReference>
<dbReference type="RefSeq" id="WP_249304257.1">
    <property type="nucleotide sequence ID" value="NZ_JACRSW010000027.1"/>
</dbReference>
<dbReference type="PANTHER" id="PTHR24221">
    <property type="entry name" value="ATP-BINDING CASSETTE SUB-FAMILY B"/>
    <property type="match status" value="1"/>
</dbReference>
<keyword evidence="2 7" id="KW-0812">Transmembrane</keyword>
<dbReference type="CDD" id="cd07346">
    <property type="entry name" value="ABC_6TM_exporters"/>
    <property type="match status" value="1"/>
</dbReference>
<evidence type="ECO:0000256" key="3">
    <source>
        <dbReference type="ARBA" id="ARBA00022741"/>
    </source>
</evidence>
<evidence type="ECO:0000256" key="4">
    <source>
        <dbReference type="ARBA" id="ARBA00022840"/>
    </source>
</evidence>
<keyword evidence="4 10" id="KW-0067">ATP-binding</keyword>
<feature type="transmembrane region" description="Helical" evidence="7">
    <location>
        <begin position="257"/>
        <end position="282"/>
    </location>
</feature>
<dbReference type="InterPro" id="IPR011527">
    <property type="entry name" value="ABC1_TM_dom"/>
</dbReference>
<dbReference type="PROSITE" id="PS50929">
    <property type="entry name" value="ABC_TM1F"/>
    <property type="match status" value="1"/>
</dbReference>
<keyword evidence="11" id="KW-1185">Reference proteome</keyword>
<evidence type="ECO:0000256" key="5">
    <source>
        <dbReference type="ARBA" id="ARBA00022989"/>
    </source>
</evidence>
<feature type="transmembrane region" description="Helical" evidence="7">
    <location>
        <begin position="34"/>
        <end position="58"/>
    </location>
</feature>
<dbReference type="Pfam" id="PF00005">
    <property type="entry name" value="ABC_tran"/>
    <property type="match status" value="1"/>
</dbReference>
<dbReference type="SUPFAM" id="SSF52540">
    <property type="entry name" value="P-loop containing nucleoside triphosphate hydrolases"/>
    <property type="match status" value="1"/>
</dbReference>
<dbReference type="Pfam" id="PF00664">
    <property type="entry name" value="ABC_membrane"/>
    <property type="match status" value="1"/>
</dbReference>
<protein>
    <submittedName>
        <fullName evidence="10">ABC transporter ATP-binding protein</fullName>
    </submittedName>
</protein>
<dbReference type="Gene3D" id="1.20.1560.10">
    <property type="entry name" value="ABC transporter type 1, transmembrane domain"/>
    <property type="match status" value="1"/>
</dbReference>
<dbReference type="InterPro" id="IPR039421">
    <property type="entry name" value="Type_1_exporter"/>
</dbReference>
<dbReference type="GO" id="GO:0005524">
    <property type="term" value="F:ATP binding"/>
    <property type="evidence" value="ECO:0007669"/>
    <property type="project" value="UniProtKB-KW"/>
</dbReference>
<feature type="transmembrane region" description="Helical" evidence="7">
    <location>
        <begin position="294"/>
        <end position="319"/>
    </location>
</feature>
<name>A0ABR7MTV0_9FIRM</name>
<organism evidence="10 11">
    <name type="scientific">Jutongia hominis</name>
    <dbReference type="NCBI Taxonomy" id="2763664"/>
    <lineage>
        <taxon>Bacteria</taxon>
        <taxon>Bacillati</taxon>
        <taxon>Bacillota</taxon>
        <taxon>Clostridia</taxon>
        <taxon>Lachnospirales</taxon>
        <taxon>Lachnospiraceae</taxon>
        <taxon>Jutongia</taxon>
    </lineage>
</organism>
<feature type="transmembrane region" description="Helical" evidence="7">
    <location>
        <begin position="78"/>
        <end position="95"/>
    </location>
</feature>
<dbReference type="EMBL" id="JACRSW010000027">
    <property type="protein sequence ID" value="MBC8557236.1"/>
    <property type="molecule type" value="Genomic_DNA"/>
</dbReference>
<dbReference type="Gene3D" id="3.40.50.300">
    <property type="entry name" value="P-loop containing nucleotide triphosphate hydrolases"/>
    <property type="match status" value="1"/>
</dbReference>
<dbReference type="InterPro" id="IPR003439">
    <property type="entry name" value="ABC_transporter-like_ATP-bd"/>
</dbReference>
<feature type="domain" description="ABC transmembrane type-1" evidence="9">
    <location>
        <begin position="39"/>
        <end position="320"/>
    </location>
</feature>
<dbReference type="InterPro" id="IPR027417">
    <property type="entry name" value="P-loop_NTPase"/>
</dbReference>
<evidence type="ECO:0000256" key="6">
    <source>
        <dbReference type="ARBA" id="ARBA00023136"/>
    </source>
</evidence>
<accession>A0ABR7MTV0</accession>
<evidence type="ECO:0000259" key="9">
    <source>
        <dbReference type="PROSITE" id="PS50929"/>
    </source>
</evidence>
<dbReference type="SUPFAM" id="SSF90123">
    <property type="entry name" value="ABC transporter transmembrane region"/>
    <property type="match status" value="1"/>
</dbReference>
<evidence type="ECO:0000256" key="2">
    <source>
        <dbReference type="ARBA" id="ARBA00022692"/>
    </source>
</evidence>